<accession>A0A2N5VRU0</accession>
<dbReference type="AlphaFoldDB" id="A0A2N5VRU0"/>
<dbReference type="EMBL" id="PGCJ01000076">
    <property type="protein sequence ID" value="PLW52690.1"/>
    <property type="molecule type" value="Genomic_DNA"/>
</dbReference>
<name>A0A2N5VRU0_9BASI</name>
<reference evidence="1 2" key="1">
    <citation type="submission" date="2017-11" db="EMBL/GenBank/DDBJ databases">
        <title>De novo assembly and phasing of dikaryotic genomes from two isolates of Puccinia coronata f. sp. avenae, the causal agent of oat crown rust.</title>
        <authorList>
            <person name="Miller M.E."/>
            <person name="Zhang Y."/>
            <person name="Omidvar V."/>
            <person name="Sperschneider J."/>
            <person name="Schwessinger B."/>
            <person name="Raley C."/>
            <person name="Palmer J.M."/>
            <person name="Garnica D."/>
            <person name="Upadhyaya N."/>
            <person name="Rathjen J."/>
            <person name="Taylor J.M."/>
            <person name="Park R.F."/>
            <person name="Dodds P.N."/>
            <person name="Hirsch C.D."/>
            <person name="Kianian S.F."/>
            <person name="Figueroa M."/>
        </authorList>
    </citation>
    <scope>NUCLEOTIDE SEQUENCE [LARGE SCALE GENOMIC DNA]</scope>
    <source>
        <strain evidence="1">12NC29</strain>
    </source>
</reference>
<gene>
    <name evidence="1" type="ORF">PCANC_14107</name>
</gene>
<sequence>MLSINDVVARNQALNEAFRGNIRNVDPPSAPNRVVGEVINDRLLIDSIQRQGRIHRGQLFKRENGLPDEGRYIDIARGPLDIVTSVDCRNCRKSTLIKLDLSGEGECLFVMVEDSIS</sequence>
<comment type="caution">
    <text evidence="1">The sequence shown here is derived from an EMBL/GenBank/DDBJ whole genome shotgun (WGS) entry which is preliminary data.</text>
</comment>
<dbReference type="Proteomes" id="UP000235388">
    <property type="component" value="Unassembled WGS sequence"/>
</dbReference>
<evidence type="ECO:0000313" key="2">
    <source>
        <dbReference type="Proteomes" id="UP000235388"/>
    </source>
</evidence>
<keyword evidence="2" id="KW-1185">Reference proteome</keyword>
<organism evidence="1 2">
    <name type="scientific">Puccinia coronata f. sp. avenae</name>
    <dbReference type="NCBI Taxonomy" id="200324"/>
    <lineage>
        <taxon>Eukaryota</taxon>
        <taxon>Fungi</taxon>
        <taxon>Dikarya</taxon>
        <taxon>Basidiomycota</taxon>
        <taxon>Pucciniomycotina</taxon>
        <taxon>Pucciniomycetes</taxon>
        <taxon>Pucciniales</taxon>
        <taxon>Pucciniaceae</taxon>
        <taxon>Puccinia</taxon>
    </lineage>
</organism>
<proteinExistence type="predicted"/>
<evidence type="ECO:0000313" key="1">
    <source>
        <dbReference type="EMBL" id="PLW52690.1"/>
    </source>
</evidence>
<protein>
    <submittedName>
        <fullName evidence="1">Uncharacterized protein</fullName>
    </submittedName>
</protein>